<dbReference type="PANTHER" id="PTHR42648:SF28">
    <property type="entry name" value="TRANSPOSON-ENCODED PROTEIN WITH RIBONUCLEASE H-LIKE AND RETROVIRUS ZINC FINGER-LIKE DOMAINS"/>
    <property type="match status" value="1"/>
</dbReference>
<proteinExistence type="predicted"/>
<accession>A0AA88WDG0</accession>
<gene>
    <name evidence="3" type="ORF">RJ639_044681</name>
</gene>
<dbReference type="AlphaFoldDB" id="A0AA88WDG0"/>
<reference evidence="3" key="1">
    <citation type="submission" date="2022-12" db="EMBL/GenBank/DDBJ databases">
        <title>Draft genome assemblies for two species of Escallonia (Escalloniales).</title>
        <authorList>
            <person name="Chanderbali A."/>
            <person name="Dervinis C."/>
            <person name="Anghel I."/>
            <person name="Soltis D."/>
            <person name="Soltis P."/>
            <person name="Zapata F."/>
        </authorList>
    </citation>
    <scope>NUCLEOTIDE SEQUENCE</scope>
    <source>
        <strain evidence="3">UCBG64.0493</strain>
        <tissue evidence="3">Leaf</tissue>
    </source>
</reference>
<dbReference type="Pfam" id="PF25597">
    <property type="entry name" value="SH3_retrovirus"/>
    <property type="match status" value="1"/>
</dbReference>
<dbReference type="Proteomes" id="UP001188597">
    <property type="component" value="Unassembled WGS sequence"/>
</dbReference>
<dbReference type="SUPFAM" id="SSF53098">
    <property type="entry name" value="Ribonuclease H-like"/>
    <property type="match status" value="1"/>
</dbReference>
<protein>
    <recommendedName>
        <fullName evidence="2">Retroviral polymerase SH3-like domain-containing protein</fullName>
    </recommendedName>
</protein>
<feature type="region of interest" description="Disordered" evidence="1">
    <location>
        <begin position="179"/>
        <end position="210"/>
    </location>
</feature>
<organism evidence="3 4">
    <name type="scientific">Escallonia herrerae</name>
    <dbReference type="NCBI Taxonomy" id="1293975"/>
    <lineage>
        <taxon>Eukaryota</taxon>
        <taxon>Viridiplantae</taxon>
        <taxon>Streptophyta</taxon>
        <taxon>Embryophyta</taxon>
        <taxon>Tracheophyta</taxon>
        <taxon>Spermatophyta</taxon>
        <taxon>Magnoliopsida</taxon>
        <taxon>eudicotyledons</taxon>
        <taxon>Gunneridae</taxon>
        <taxon>Pentapetalae</taxon>
        <taxon>asterids</taxon>
        <taxon>campanulids</taxon>
        <taxon>Escalloniales</taxon>
        <taxon>Escalloniaceae</taxon>
        <taxon>Escallonia</taxon>
    </lineage>
</organism>
<dbReference type="InterPro" id="IPR012337">
    <property type="entry name" value="RNaseH-like_sf"/>
</dbReference>
<comment type="caution">
    <text evidence="3">The sequence shown here is derived from an EMBL/GenBank/DDBJ whole genome shotgun (WGS) entry which is preliminary data.</text>
</comment>
<name>A0AA88WDG0_9ASTE</name>
<dbReference type="InterPro" id="IPR039537">
    <property type="entry name" value="Retrotran_Ty1/copia-like"/>
</dbReference>
<evidence type="ECO:0000313" key="3">
    <source>
        <dbReference type="EMBL" id="KAK3024744.1"/>
    </source>
</evidence>
<dbReference type="EMBL" id="JAVXUP010000586">
    <property type="protein sequence ID" value="KAK3024744.1"/>
    <property type="molecule type" value="Genomic_DNA"/>
</dbReference>
<feature type="domain" description="Retroviral polymerase SH3-like" evidence="2">
    <location>
        <begin position="66"/>
        <end position="123"/>
    </location>
</feature>
<evidence type="ECO:0000313" key="4">
    <source>
        <dbReference type="Proteomes" id="UP001188597"/>
    </source>
</evidence>
<evidence type="ECO:0000259" key="2">
    <source>
        <dbReference type="Pfam" id="PF25597"/>
    </source>
</evidence>
<keyword evidence="4" id="KW-1185">Reference proteome</keyword>
<dbReference type="InterPro" id="IPR057670">
    <property type="entry name" value="SH3_retrovirus"/>
</dbReference>
<sequence length="225" mass="25390">MNRTIVERVQCMLRMSKLPKEFWGEAARTACYVINRSPSAPLGFKISEKVWTGNDLSYFHVKVFGCKAFAHVPKEHRSKLDDKASPCIFLGYGDAEFGYRLWDPEKKKLVRSRDVVFHDNENITNFDKASQPKNAGISKLKAVPSSSSIVTNGRDINEEGHDIIFRGTKDENEANIEGNAQDQQPSLPETVQQGEHSPPPEVVESQATRRSIYNIHRGEVKVLMS</sequence>
<evidence type="ECO:0000256" key="1">
    <source>
        <dbReference type="SAM" id="MobiDB-lite"/>
    </source>
</evidence>
<dbReference type="PANTHER" id="PTHR42648">
    <property type="entry name" value="TRANSPOSASE, PUTATIVE-RELATED"/>
    <property type="match status" value="1"/>
</dbReference>
<feature type="compositionally biased region" description="Polar residues" evidence="1">
    <location>
        <begin position="179"/>
        <end position="195"/>
    </location>
</feature>